<dbReference type="RefSeq" id="WP_029512164.1">
    <property type="nucleotide sequence ID" value="NZ_CP022513.1"/>
</dbReference>
<sequence length="213" mass="25328">MKTNDFENEVKKLYFKISGLEFDLTNPKWWKVKTSVKSMIETLYKIKGNFKELNFTYNAETNKFFVNGDLQGIVDSTFRQYFIIGYILGVFEIDKDIIFASSFHDYVIKKEKFMLTKEFCNKVNYQMFLIDLNLLKRIKEVIMWANPDSFIWEPTVKFVFTLCSYAVAFKNNSLELMINFLDLYKQKKNTKITGAIDEYNYQKEIAVKFANFI</sequence>
<accession>A0A2R3P7A4</accession>
<reference evidence="1 2" key="1">
    <citation type="submission" date="2017-07" db="EMBL/GenBank/DDBJ databases">
        <title>Comparative genomic analysis of Mesoplasma florum.</title>
        <authorList>
            <person name="Baby V."/>
            <person name="Lachance J.-C."/>
            <person name="Gagnon J."/>
            <person name="Lucier J.-F."/>
            <person name="Matteau D."/>
            <person name="Knight T.F."/>
            <person name="Rodrigue S."/>
        </authorList>
    </citation>
    <scope>NUCLEOTIDE SEQUENCE [LARGE SCALE GENOMIC DNA]</scope>
    <source>
        <strain evidence="1 2">CnuA-2</strain>
    </source>
</reference>
<protein>
    <submittedName>
        <fullName evidence="1">Uncharacterized protein</fullName>
    </submittedName>
</protein>
<name>A0A2R3P7A4_MESFO</name>
<gene>
    <name evidence="1" type="ORF">CG003_01625</name>
</gene>
<proteinExistence type="predicted"/>
<evidence type="ECO:0000313" key="1">
    <source>
        <dbReference type="EMBL" id="AVN64362.1"/>
    </source>
</evidence>
<dbReference type="AlphaFoldDB" id="A0A2R3P7A4"/>
<organism evidence="1 2">
    <name type="scientific">Mesoplasma florum</name>
    <name type="common">Acholeplasma florum</name>
    <dbReference type="NCBI Taxonomy" id="2151"/>
    <lineage>
        <taxon>Bacteria</taxon>
        <taxon>Bacillati</taxon>
        <taxon>Mycoplasmatota</taxon>
        <taxon>Mollicutes</taxon>
        <taxon>Entomoplasmatales</taxon>
        <taxon>Entomoplasmataceae</taxon>
        <taxon>Mesoplasma</taxon>
    </lineage>
</organism>
<dbReference type="Proteomes" id="UP000239216">
    <property type="component" value="Chromosome"/>
</dbReference>
<dbReference type="EMBL" id="CP022513">
    <property type="protein sequence ID" value="AVN64362.1"/>
    <property type="molecule type" value="Genomic_DNA"/>
</dbReference>
<evidence type="ECO:0000313" key="2">
    <source>
        <dbReference type="Proteomes" id="UP000239216"/>
    </source>
</evidence>